<dbReference type="EMBL" id="JAAIKC010000001">
    <property type="protein sequence ID" value="NEW05249.1"/>
    <property type="molecule type" value="Genomic_DNA"/>
</dbReference>
<organism evidence="1">
    <name type="scientific">Paenibacillus sp. SYP-B3998</name>
    <dbReference type="NCBI Taxonomy" id="2678564"/>
    <lineage>
        <taxon>Bacteria</taxon>
        <taxon>Bacillati</taxon>
        <taxon>Bacillota</taxon>
        <taxon>Bacilli</taxon>
        <taxon>Bacillales</taxon>
        <taxon>Paenibacillaceae</taxon>
        <taxon>Paenibacillus</taxon>
    </lineage>
</organism>
<protein>
    <submittedName>
        <fullName evidence="1">Uncharacterized protein</fullName>
    </submittedName>
</protein>
<accession>A0A6G3ZUI2</accession>
<comment type="caution">
    <text evidence="1">The sequence shown here is derived from an EMBL/GenBank/DDBJ whole genome shotgun (WGS) entry which is preliminary data.</text>
</comment>
<gene>
    <name evidence="1" type="ORF">GK047_04340</name>
</gene>
<dbReference type="RefSeq" id="WP_163941669.1">
    <property type="nucleotide sequence ID" value="NZ_JAAIKC010000001.1"/>
</dbReference>
<name>A0A6G3ZUI2_9BACL</name>
<sequence length="162" mass="18910">METKIGLLMDLPEGKAPGFYAQIIKALAGKVELFDRDKEMLIVNTPQQQQAVWDIMTHYHIETEIMHLRLLPDDAELTELFSDYGFISRSEHAYLYEKIICLFRVNQIGEQSDVKQALLQIQEHLLAEFSHQEQQVYIVDRQLEELMHGIAKAYRCQIEMLS</sequence>
<reference evidence="1" key="1">
    <citation type="submission" date="2020-02" db="EMBL/GenBank/DDBJ databases">
        <authorList>
            <person name="Shen X.-R."/>
            <person name="Zhang Y.-X."/>
        </authorList>
    </citation>
    <scope>NUCLEOTIDE SEQUENCE</scope>
    <source>
        <strain evidence="1">SYP-B3998</strain>
    </source>
</reference>
<dbReference type="AlphaFoldDB" id="A0A6G3ZUI2"/>
<evidence type="ECO:0000313" key="1">
    <source>
        <dbReference type="EMBL" id="NEW05249.1"/>
    </source>
</evidence>
<proteinExistence type="predicted"/>